<reference evidence="6" key="1">
    <citation type="submission" date="2022-03" db="EMBL/GenBank/DDBJ databases">
        <title>Complete genome sequence of Caldinitratiruptor microaerophilus.</title>
        <authorList>
            <person name="Mukaiyama R."/>
            <person name="Nishiyama T."/>
            <person name="Ueda K."/>
        </authorList>
    </citation>
    <scope>NUCLEOTIDE SEQUENCE</scope>
    <source>
        <strain evidence="6">JCM 16183</strain>
    </source>
</reference>
<dbReference type="GO" id="GO:0140359">
    <property type="term" value="F:ABC-type transporter activity"/>
    <property type="evidence" value="ECO:0007669"/>
    <property type="project" value="InterPro"/>
</dbReference>
<evidence type="ECO:0000313" key="6">
    <source>
        <dbReference type="EMBL" id="BDG60851.1"/>
    </source>
</evidence>
<dbReference type="Proteomes" id="UP001163687">
    <property type="component" value="Chromosome"/>
</dbReference>
<evidence type="ECO:0000256" key="2">
    <source>
        <dbReference type="ARBA" id="ARBA00022692"/>
    </source>
</evidence>
<dbReference type="AlphaFoldDB" id="A0AA35CNY1"/>
<name>A0AA35CNY1_9FIRM</name>
<feature type="transmembrane region" description="Helical" evidence="5">
    <location>
        <begin position="124"/>
        <end position="145"/>
    </location>
</feature>
<feature type="transmembrane region" description="Helical" evidence="5">
    <location>
        <begin position="34"/>
        <end position="56"/>
    </location>
</feature>
<comment type="subcellular location">
    <subcellularLocation>
        <location evidence="1">Membrane</location>
        <topology evidence="1">Multi-pass membrane protein</topology>
    </subcellularLocation>
</comment>
<feature type="transmembrane region" description="Helical" evidence="5">
    <location>
        <begin position="185"/>
        <end position="204"/>
    </location>
</feature>
<dbReference type="Pfam" id="PF12679">
    <property type="entry name" value="ABC2_membrane_2"/>
    <property type="match status" value="1"/>
</dbReference>
<keyword evidence="7" id="KW-1185">Reference proteome</keyword>
<evidence type="ECO:0000256" key="1">
    <source>
        <dbReference type="ARBA" id="ARBA00004141"/>
    </source>
</evidence>
<dbReference type="PANTHER" id="PTHR43077:SF10">
    <property type="entry name" value="TRANSPORT PERMEASE PROTEIN"/>
    <property type="match status" value="1"/>
</dbReference>
<dbReference type="PANTHER" id="PTHR43077">
    <property type="entry name" value="TRANSPORT PERMEASE YVFS-RELATED"/>
    <property type="match status" value="1"/>
</dbReference>
<evidence type="ECO:0000256" key="3">
    <source>
        <dbReference type="ARBA" id="ARBA00022989"/>
    </source>
</evidence>
<keyword evidence="3 5" id="KW-1133">Transmembrane helix</keyword>
<keyword evidence="4 5" id="KW-0472">Membrane</keyword>
<accession>A0AA35CNY1</accession>
<keyword evidence="2 5" id="KW-0812">Transmembrane</keyword>
<dbReference type="InterPro" id="IPR051328">
    <property type="entry name" value="T7SS_ABC-Transporter"/>
</dbReference>
<feature type="transmembrane region" description="Helical" evidence="5">
    <location>
        <begin position="151"/>
        <end position="173"/>
    </location>
</feature>
<organism evidence="6 7">
    <name type="scientific">Caldinitratiruptor microaerophilus</name>
    <dbReference type="NCBI Taxonomy" id="671077"/>
    <lineage>
        <taxon>Bacteria</taxon>
        <taxon>Bacillati</taxon>
        <taxon>Bacillota</taxon>
        <taxon>Clostridia</taxon>
        <taxon>Eubacteriales</taxon>
        <taxon>Symbiobacteriaceae</taxon>
        <taxon>Caldinitratiruptor</taxon>
    </lineage>
</organism>
<feature type="transmembrane region" description="Helical" evidence="5">
    <location>
        <begin position="317"/>
        <end position="341"/>
    </location>
</feature>
<feature type="transmembrane region" description="Helical" evidence="5">
    <location>
        <begin position="68"/>
        <end position="90"/>
    </location>
</feature>
<dbReference type="EMBL" id="AP025628">
    <property type="protein sequence ID" value="BDG60851.1"/>
    <property type="molecule type" value="Genomic_DNA"/>
</dbReference>
<dbReference type="KEGG" id="cmic:caldi_19410"/>
<proteinExistence type="predicted"/>
<evidence type="ECO:0000256" key="5">
    <source>
        <dbReference type="SAM" id="Phobius"/>
    </source>
</evidence>
<sequence>MKRWLLETWYGIRDGVGPLVGKELRARSRGWRPVAVVSAFLLALAAGVTGFLWLLSRSGWSGPNVGQQVFSALAIGYVLLLAFLTPALSVSSISGERERRTLDLLLVTRASPLGIALGKLAASVVYVLYLLLASLPAFAVVYLFGGVPLSMIGVVLAAAGFTALGYAALGQLLSALFRTTQRASVVAYFLTFVLVLGTPLLGVITRSVREARPDGPPEMGTPPVYTYTSPLAALTTVASPVNVPVPVLGGLLNELFRYGYGAVPVKYAFGVVRGTPYPAVASTRSFGLIGSARVAYVVAPPGGPGEVPKMREAWAPWVYHFAFSLLLMAASVVASAIRLGAGQGRWRLGRRARARSRPLEARA</sequence>
<evidence type="ECO:0000256" key="4">
    <source>
        <dbReference type="ARBA" id="ARBA00023136"/>
    </source>
</evidence>
<protein>
    <recommendedName>
        <fullName evidence="8">ABC transporter permease</fullName>
    </recommendedName>
</protein>
<dbReference type="RefSeq" id="WP_264841542.1">
    <property type="nucleotide sequence ID" value="NZ_AP025628.1"/>
</dbReference>
<evidence type="ECO:0000313" key="7">
    <source>
        <dbReference type="Proteomes" id="UP001163687"/>
    </source>
</evidence>
<evidence type="ECO:0008006" key="8">
    <source>
        <dbReference type="Google" id="ProtNLM"/>
    </source>
</evidence>
<dbReference type="GO" id="GO:0005886">
    <property type="term" value="C:plasma membrane"/>
    <property type="evidence" value="ECO:0007669"/>
    <property type="project" value="UniProtKB-SubCell"/>
</dbReference>
<gene>
    <name evidence="6" type="ORF">caldi_19410</name>
</gene>